<evidence type="ECO:0000259" key="1">
    <source>
        <dbReference type="PROSITE" id="PS50181"/>
    </source>
</evidence>
<dbReference type="InterPro" id="IPR001810">
    <property type="entry name" value="F-box_dom"/>
</dbReference>
<dbReference type="Pfam" id="PF00646">
    <property type="entry name" value="F-box"/>
    <property type="match status" value="1"/>
</dbReference>
<dbReference type="OMA" id="NLQIMKP"/>
<dbReference type="Proteomes" id="UP000219338">
    <property type="component" value="Unassembled WGS sequence"/>
</dbReference>
<dbReference type="InterPro" id="IPR036047">
    <property type="entry name" value="F-box-like_dom_sf"/>
</dbReference>
<dbReference type="EMBL" id="FUEG01000066">
    <property type="protein sequence ID" value="SJL18680.1"/>
    <property type="molecule type" value="Genomic_DNA"/>
</dbReference>
<sequence length="395" mass="44778">MSLPPMPPSFSVRQCPGIDDLPLELFNEIISHLNIRSIKSLSLASSTFHTICFSHIFHTLSFSHRLLGSSTFHTDFKGRTPTPCFRTVEFQFVQEDISTALLPWCTKVRTVRISATNMRNTAILPSMSLLSDLNLSNVSFWVLDDHFKLLGNLPPTLKRLTAHRIDFHRSRPTVYTTVGRGVDLEHLNTHTAQDLLMLLRDGCPISLASLRVASVPQCRSHDLKDLIQRAPHLLDLRVDFERIKDIPGTSLIIEKFHTRAYTFRSVSLPLPNLKSFSVVDVTDLPSTIIQLLSTPSRPEVLNLAFPLRWLIVLSGLDNLSIALSEQKFRNLKALNLQIMKPLHPSSADHSGVFKERIQRFQCRLEELGLSSKIKFTAKLVHDRIRGVTSMDGRFY</sequence>
<proteinExistence type="predicted"/>
<evidence type="ECO:0000313" key="3">
    <source>
        <dbReference type="Proteomes" id="UP000219338"/>
    </source>
</evidence>
<evidence type="ECO:0000313" key="2">
    <source>
        <dbReference type="EMBL" id="SJL18680.1"/>
    </source>
</evidence>
<protein>
    <recommendedName>
        <fullName evidence="1">F-box domain-containing protein</fullName>
    </recommendedName>
</protein>
<keyword evidence="3" id="KW-1185">Reference proteome</keyword>
<dbReference type="Gene3D" id="3.80.10.10">
    <property type="entry name" value="Ribonuclease Inhibitor"/>
    <property type="match status" value="1"/>
</dbReference>
<feature type="domain" description="F-box" evidence="1">
    <location>
        <begin position="15"/>
        <end position="60"/>
    </location>
</feature>
<name>A0A284SCG1_ARMOS</name>
<dbReference type="SUPFAM" id="SSF81383">
    <property type="entry name" value="F-box domain"/>
    <property type="match status" value="1"/>
</dbReference>
<gene>
    <name evidence="2" type="ORF">ARMOST_22279</name>
</gene>
<dbReference type="InterPro" id="IPR032675">
    <property type="entry name" value="LRR_dom_sf"/>
</dbReference>
<dbReference type="CDD" id="cd09917">
    <property type="entry name" value="F-box_SF"/>
    <property type="match status" value="1"/>
</dbReference>
<dbReference type="PROSITE" id="PS50181">
    <property type="entry name" value="FBOX"/>
    <property type="match status" value="1"/>
</dbReference>
<accession>A0A284SCG1</accession>
<dbReference type="OrthoDB" id="2924981at2759"/>
<dbReference type="SMART" id="SM00256">
    <property type="entry name" value="FBOX"/>
    <property type="match status" value="1"/>
</dbReference>
<organism evidence="2 3">
    <name type="scientific">Armillaria ostoyae</name>
    <name type="common">Armillaria root rot fungus</name>
    <dbReference type="NCBI Taxonomy" id="47428"/>
    <lineage>
        <taxon>Eukaryota</taxon>
        <taxon>Fungi</taxon>
        <taxon>Dikarya</taxon>
        <taxon>Basidiomycota</taxon>
        <taxon>Agaricomycotina</taxon>
        <taxon>Agaricomycetes</taxon>
        <taxon>Agaricomycetidae</taxon>
        <taxon>Agaricales</taxon>
        <taxon>Marasmiineae</taxon>
        <taxon>Physalacriaceae</taxon>
        <taxon>Armillaria</taxon>
    </lineage>
</organism>
<reference evidence="3" key="1">
    <citation type="journal article" date="2017" name="Nat. Ecol. Evol.">
        <title>Genome expansion and lineage-specific genetic innovations in the forest pathogenic fungi Armillaria.</title>
        <authorList>
            <person name="Sipos G."/>
            <person name="Prasanna A.N."/>
            <person name="Walter M.C."/>
            <person name="O'Connor E."/>
            <person name="Balint B."/>
            <person name="Krizsan K."/>
            <person name="Kiss B."/>
            <person name="Hess J."/>
            <person name="Varga T."/>
            <person name="Slot J."/>
            <person name="Riley R."/>
            <person name="Boka B."/>
            <person name="Rigling D."/>
            <person name="Barry K."/>
            <person name="Lee J."/>
            <person name="Mihaltcheva S."/>
            <person name="LaButti K."/>
            <person name="Lipzen A."/>
            <person name="Waldron R."/>
            <person name="Moloney N.M."/>
            <person name="Sperisen C."/>
            <person name="Kredics L."/>
            <person name="Vagvoelgyi C."/>
            <person name="Patrignani A."/>
            <person name="Fitzpatrick D."/>
            <person name="Nagy I."/>
            <person name="Doyle S."/>
            <person name="Anderson J.B."/>
            <person name="Grigoriev I.V."/>
            <person name="Gueldener U."/>
            <person name="Muensterkoetter M."/>
            <person name="Nagy L.G."/>
        </authorList>
    </citation>
    <scope>NUCLEOTIDE SEQUENCE [LARGE SCALE GENOMIC DNA]</scope>
    <source>
        <strain evidence="3">C18/9</strain>
    </source>
</reference>
<dbReference type="AlphaFoldDB" id="A0A284SCG1"/>